<dbReference type="InterPro" id="IPR027417">
    <property type="entry name" value="P-loop_NTPase"/>
</dbReference>
<dbReference type="Gene3D" id="3.30.420.240">
    <property type="match status" value="1"/>
</dbReference>
<dbReference type="KEGG" id="kab:B7C62_28105"/>
<gene>
    <name evidence="1" type="ORF">B7C62_28105</name>
</gene>
<accession>A0ABC8C3N3</accession>
<evidence type="ECO:0000313" key="1">
    <source>
        <dbReference type="EMBL" id="ARF77404.1"/>
    </source>
</evidence>
<proteinExistence type="predicted"/>
<name>A0ABC8C3N3_9ACTN</name>
<dbReference type="Proteomes" id="UP000192251">
    <property type="component" value="Chromosome"/>
</dbReference>
<dbReference type="EMBL" id="CP020563">
    <property type="protein sequence ID" value="ARF77404.1"/>
    <property type="molecule type" value="Genomic_DNA"/>
</dbReference>
<evidence type="ECO:0000313" key="2">
    <source>
        <dbReference type="Proteomes" id="UP000192251"/>
    </source>
</evidence>
<dbReference type="Gene3D" id="3.40.50.300">
    <property type="entry name" value="P-loop containing nucleotide triphosphate hydrolases"/>
    <property type="match status" value="1"/>
</dbReference>
<organism evidence="1 2">
    <name type="scientific">Kitasatospora albolonga</name>
    <dbReference type="NCBI Taxonomy" id="68173"/>
    <lineage>
        <taxon>Bacteria</taxon>
        <taxon>Bacillati</taxon>
        <taxon>Actinomycetota</taxon>
        <taxon>Actinomycetes</taxon>
        <taxon>Kitasatosporales</taxon>
        <taxon>Streptomycetaceae</taxon>
        <taxon>Kitasatospora</taxon>
    </lineage>
</organism>
<reference evidence="1 2" key="1">
    <citation type="submission" date="2017-04" db="EMBL/GenBank/DDBJ databases">
        <title>The complete genome sequence of Streptomyces albolongus YIM 101047, the producer of novel bafilomycins and novel odoriferous sesquiterpenoids.</title>
        <authorList>
            <person name="Yin M."/>
            <person name="Jiang Y."/>
        </authorList>
    </citation>
    <scope>NUCLEOTIDE SEQUENCE [LARGE SCALE GENOMIC DNA]</scope>
    <source>
        <strain evidence="1 2">YIM 101047</strain>
    </source>
</reference>
<dbReference type="AlphaFoldDB" id="A0ABC8C3N3"/>
<sequence>MLTLPDVALSSAGQEAVDLAASAGLKLDSWQRFVLDKGMSERADGNWAAPEVCVNVPRQNGKGAVIEARVLWGLFIGGEKQILLSAHEFKTTHNTMKRIERLIEGCPDLRKRVKQFHKTVGREGIELHDGRELKYIARSRGSGRGFTADCVIFDECMILGDDAMSALAPTSDAVENSQLWYLGSAGIGHLSQQMARLRKRCLTSLESGVPDPVLAYMEWSINQHRAECMPGCTEHDDIDSVQSLLRANPGVGYRLQVEKSMQRRLTMGDHLYARERLGVGEYPSDEADTWQVIGEDAWRSLAAAESAPEGEVVFAIDATPEQDYAAIAVAGRWRGGTHVEVAHHQPGMGWVVAKAKRMHEEHKPRCWVVDAGGPAGALIQELEEELGIKVVSPKMREVAQAAGQFFNAVADQSISHIDQPPLATALAGAQKRPLGEAWAWARRGVSVDISPLVAVTNAKWGLGVEVEETGDVVDNVW</sequence>
<protein>
    <submittedName>
        <fullName evidence="1">Terminase</fullName>
    </submittedName>
</protein>
<keyword evidence="2" id="KW-1185">Reference proteome</keyword>